<sequence>RTCFYEVVCFSGMFNTTNIRIEEPEKFEYIWNSQKFGTSYSIAIMGKNKDHTRESKKAWLNFTTPDCFYYFKKCGPPPPQNVSLQRKLVTLSKYDVTVSWAEPVMQPFLYWVTLITELLNGEIKVDAIIADAPKKAIRTVKKKEEMREKNVKPHAPSNPILSSLRRPYSLVGKMDKALSVRPVVLCKVEGHSSKGWFKQCT</sequence>
<gene>
    <name evidence="1" type="ORF">Cfor_06185</name>
</gene>
<keyword evidence="2" id="KW-1185">Reference proteome</keyword>
<dbReference type="EMBL" id="BLKM01006251">
    <property type="protein sequence ID" value="GFG36568.1"/>
    <property type="molecule type" value="Genomic_DNA"/>
</dbReference>
<reference evidence="2" key="1">
    <citation type="submission" date="2020-01" db="EMBL/GenBank/DDBJ databases">
        <title>Draft genome sequence of the Termite Coptotermes fromosanus.</title>
        <authorList>
            <person name="Itakura S."/>
            <person name="Yosikawa Y."/>
            <person name="Umezawa K."/>
        </authorList>
    </citation>
    <scope>NUCLEOTIDE SEQUENCE [LARGE SCALE GENOMIC DNA]</scope>
</reference>
<dbReference type="Proteomes" id="UP000502823">
    <property type="component" value="Unassembled WGS sequence"/>
</dbReference>
<dbReference type="InParanoid" id="A0A6L2Q166"/>
<organism evidence="1 2">
    <name type="scientific">Coptotermes formosanus</name>
    <name type="common">Formosan subterranean termite</name>
    <dbReference type="NCBI Taxonomy" id="36987"/>
    <lineage>
        <taxon>Eukaryota</taxon>
        <taxon>Metazoa</taxon>
        <taxon>Ecdysozoa</taxon>
        <taxon>Arthropoda</taxon>
        <taxon>Hexapoda</taxon>
        <taxon>Insecta</taxon>
        <taxon>Pterygota</taxon>
        <taxon>Neoptera</taxon>
        <taxon>Polyneoptera</taxon>
        <taxon>Dictyoptera</taxon>
        <taxon>Blattodea</taxon>
        <taxon>Blattoidea</taxon>
        <taxon>Termitoidae</taxon>
        <taxon>Rhinotermitidae</taxon>
        <taxon>Coptotermes</taxon>
    </lineage>
</organism>
<evidence type="ECO:0000313" key="2">
    <source>
        <dbReference type="Proteomes" id="UP000502823"/>
    </source>
</evidence>
<accession>A0A6L2Q166</accession>
<comment type="caution">
    <text evidence="1">The sequence shown here is derived from an EMBL/GenBank/DDBJ whole genome shotgun (WGS) entry which is preliminary data.</text>
</comment>
<evidence type="ECO:0000313" key="1">
    <source>
        <dbReference type="EMBL" id="GFG36568.1"/>
    </source>
</evidence>
<proteinExistence type="predicted"/>
<feature type="non-terminal residue" evidence="1">
    <location>
        <position position="1"/>
    </location>
</feature>
<protein>
    <submittedName>
        <fullName evidence="1">Uncharacterized protein</fullName>
    </submittedName>
</protein>
<name>A0A6L2Q166_COPFO</name>
<dbReference type="AlphaFoldDB" id="A0A6L2Q166"/>